<dbReference type="AlphaFoldDB" id="A0ABD3M008"/>
<feature type="compositionally biased region" description="Low complexity" evidence="1">
    <location>
        <begin position="1"/>
        <end position="29"/>
    </location>
</feature>
<feature type="compositionally biased region" description="Polar residues" evidence="1">
    <location>
        <begin position="30"/>
        <end position="64"/>
    </location>
</feature>
<proteinExistence type="predicted"/>
<feature type="region of interest" description="Disordered" evidence="1">
    <location>
        <begin position="1"/>
        <end position="70"/>
    </location>
</feature>
<evidence type="ECO:0000256" key="1">
    <source>
        <dbReference type="SAM" id="MobiDB-lite"/>
    </source>
</evidence>
<dbReference type="EMBL" id="JALLBG020000312">
    <property type="protein sequence ID" value="KAL3756173.1"/>
    <property type="molecule type" value="Genomic_DNA"/>
</dbReference>
<reference evidence="2 3" key="1">
    <citation type="submission" date="2024-10" db="EMBL/GenBank/DDBJ databases">
        <title>Updated reference genomes for cyclostephanoid diatoms.</title>
        <authorList>
            <person name="Roberts W.R."/>
            <person name="Alverson A.J."/>
        </authorList>
    </citation>
    <scope>NUCLEOTIDE SEQUENCE [LARGE SCALE GENOMIC DNA]</scope>
    <source>
        <strain evidence="2 3">AJA232-27</strain>
    </source>
</reference>
<dbReference type="Proteomes" id="UP001530293">
    <property type="component" value="Unassembled WGS sequence"/>
</dbReference>
<evidence type="ECO:0000313" key="2">
    <source>
        <dbReference type="EMBL" id="KAL3756173.1"/>
    </source>
</evidence>
<organism evidence="2 3">
    <name type="scientific">Discostella pseudostelligera</name>
    <dbReference type="NCBI Taxonomy" id="259834"/>
    <lineage>
        <taxon>Eukaryota</taxon>
        <taxon>Sar</taxon>
        <taxon>Stramenopiles</taxon>
        <taxon>Ochrophyta</taxon>
        <taxon>Bacillariophyta</taxon>
        <taxon>Coscinodiscophyceae</taxon>
        <taxon>Thalassiosirophycidae</taxon>
        <taxon>Stephanodiscales</taxon>
        <taxon>Stephanodiscaceae</taxon>
        <taxon>Discostella</taxon>
    </lineage>
</organism>
<accession>A0ABD3M008</accession>
<keyword evidence="3" id="KW-1185">Reference proteome</keyword>
<protein>
    <submittedName>
        <fullName evidence="2">Uncharacterized protein</fullName>
    </submittedName>
</protein>
<gene>
    <name evidence="2" type="ORF">ACHAWU_007124</name>
</gene>
<comment type="caution">
    <text evidence="2">The sequence shown here is derived from an EMBL/GenBank/DDBJ whole genome shotgun (WGS) entry which is preliminary data.</text>
</comment>
<evidence type="ECO:0000313" key="3">
    <source>
        <dbReference type="Proteomes" id="UP001530293"/>
    </source>
</evidence>
<name>A0ABD3M008_9STRA</name>
<sequence length="294" mass="31169">MNEEITANTQPTPAAASTATTNAEAPAAQDVTNSTTAADTSGQPNNTNRTSIGGSAHSTTSKPRSSLRRHSSALIAAVRTTFTRKNATQGASVQTLRGNSGADFEGYATVHRGDSSMGLPSLCCCFGGSNTTKDGLYFLLIKGYHCFVYENEESKAPKYAIELMHLKATIQPSHVSYIPHVPHPGANHDTMYTTIFLETSLGDVEYKFTFANDASNANASKNNLASKFCNAVSVAANEANADQVRKRLGHEGLNRRRSSVKYAQAIGEAKAKDQPSAPVTAGEVLSAMPVSTAY</sequence>